<name>A0A0N4VB35_ENTVE</name>
<reference evidence="1 2" key="2">
    <citation type="submission" date="2018-10" db="EMBL/GenBank/DDBJ databases">
        <authorList>
            <consortium name="Pathogen Informatics"/>
        </authorList>
    </citation>
    <scope>NUCLEOTIDE SEQUENCE [LARGE SCALE GENOMIC DNA]</scope>
</reference>
<evidence type="ECO:0000313" key="3">
    <source>
        <dbReference type="WBParaSite" id="EVEC_0000773201-mRNA-1"/>
    </source>
</evidence>
<dbReference type="Proteomes" id="UP000274131">
    <property type="component" value="Unassembled WGS sequence"/>
</dbReference>
<keyword evidence="2" id="KW-1185">Reference proteome</keyword>
<evidence type="ECO:0000313" key="2">
    <source>
        <dbReference type="Proteomes" id="UP000274131"/>
    </source>
</evidence>
<dbReference type="EMBL" id="UXUI01008825">
    <property type="protein sequence ID" value="VDD92465.1"/>
    <property type="molecule type" value="Genomic_DNA"/>
</dbReference>
<evidence type="ECO:0000313" key="1">
    <source>
        <dbReference type="EMBL" id="VDD92465.1"/>
    </source>
</evidence>
<organism evidence="3">
    <name type="scientific">Enterobius vermicularis</name>
    <name type="common">Human pinworm</name>
    <dbReference type="NCBI Taxonomy" id="51028"/>
    <lineage>
        <taxon>Eukaryota</taxon>
        <taxon>Metazoa</taxon>
        <taxon>Ecdysozoa</taxon>
        <taxon>Nematoda</taxon>
        <taxon>Chromadorea</taxon>
        <taxon>Rhabditida</taxon>
        <taxon>Spirurina</taxon>
        <taxon>Oxyuridomorpha</taxon>
        <taxon>Oxyuroidea</taxon>
        <taxon>Oxyuridae</taxon>
        <taxon>Enterobius</taxon>
    </lineage>
</organism>
<dbReference type="AlphaFoldDB" id="A0A0N4VB35"/>
<protein>
    <submittedName>
        <fullName evidence="3">Rapamycin-insensitive companion of mTOR</fullName>
    </submittedName>
</protein>
<reference evidence="3" key="1">
    <citation type="submission" date="2017-02" db="UniProtKB">
        <authorList>
            <consortium name="WormBaseParasite"/>
        </authorList>
    </citation>
    <scope>IDENTIFICATION</scope>
</reference>
<proteinExistence type="predicted"/>
<accession>A0A0N4VB35</accession>
<dbReference type="WBParaSite" id="EVEC_0000773201-mRNA-1">
    <property type="protein sequence ID" value="EVEC_0000773201-mRNA-1"/>
    <property type="gene ID" value="EVEC_0000773201"/>
</dbReference>
<sequence length="117" mass="13316">MDEVIPVRNAACQIVLGLTSNPKILSMSPLRSIKALTEALAGNEDSERRKYVHEWEAWSQKNYTRRLNFNRYFEDSLIPLIINNSDLKLSSNMLGPKCFQSVDTTSSTQCEDSNSSW</sequence>
<gene>
    <name evidence="1" type="ORF">EVEC_LOCUS7216</name>
</gene>